<accession>A0A518VBB9</accession>
<evidence type="ECO:0000256" key="6">
    <source>
        <dbReference type="SAM" id="Phobius"/>
    </source>
</evidence>
<dbReference type="PANTHER" id="PTHR21716">
    <property type="entry name" value="TRANSMEMBRANE PROTEIN"/>
    <property type="match status" value="1"/>
</dbReference>
<reference evidence="7 8" key="1">
    <citation type="submission" date="2018-11" db="EMBL/GenBank/DDBJ databases">
        <title>Phylogenetic determinants of toxin gene distribution in genomes of Brevibacillus laterosporus.</title>
        <authorList>
            <person name="Glare T.R."/>
            <person name="Durrant A."/>
            <person name="Berry C."/>
            <person name="Palma L."/>
            <person name="Ormskirk M."/>
            <person name="Cox M.O."/>
        </authorList>
    </citation>
    <scope>NUCLEOTIDE SEQUENCE [LARGE SCALE GENOMIC DNA]</scope>
    <source>
        <strain evidence="7 8">1821L</strain>
    </source>
</reference>
<dbReference type="InterPro" id="IPR002549">
    <property type="entry name" value="AI-2E-like"/>
</dbReference>
<evidence type="ECO:0000313" key="7">
    <source>
        <dbReference type="EMBL" id="QDX94276.1"/>
    </source>
</evidence>
<keyword evidence="3 6" id="KW-0812">Transmembrane</keyword>
<organism evidence="7 8">
    <name type="scientific">Brevibacillus laterosporus</name>
    <name type="common">Bacillus laterosporus</name>
    <dbReference type="NCBI Taxonomy" id="1465"/>
    <lineage>
        <taxon>Bacteria</taxon>
        <taxon>Bacillati</taxon>
        <taxon>Bacillota</taxon>
        <taxon>Bacilli</taxon>
        <taxon>Bacillales</taxon>
        <taxon>Paenibacillaceae</taxon>
        <taxon>Brevibacillus</taxon>
    </lineage>
</organism>
<proteinExistence type="inferred from homology"/>
<gene>
    <name evidence="7" type="primary">ytvI</name>
    <name evidence="7" type="ORF">EEL30_19520</name>
</gene>
<feature type="transmembrane region" description="Helical" evidence="6">
    <location>
        <begin position="215"/>
        <end position="234"/>
    </location>
</feature>
<keyword evidence="5 6" id="KW-0472">Membrane</keyword>
<dbReference type="NCBIfam" id="TIGR02872">
    <property type="entry name" value="spore_ytvI"/>
    <property type="match status" value="1"/>
</dbReference>
<evidence type="ECO:0000256" key="5">
    <source>
        <dbReference type="ARBA" id="ARBA00023136"/>
    </source>
</evidence>
<dbReference type="GO" id="GO:0016020">
    <property type="term" value="C:membrane"/>
    <property type="evidence" value="ECO:0007669"/>
    <property type="project" value="UniProtKB-SubCell"/>
</dbReference>
<sequence length="351" mass="39678">MNFKNKKKMIKWVTILLIVLLLIVIIPVSIPLLLALLTAIMLDPLVRILKERFKMSRNFSVLIVFFIFVLVMAVSGYFIVTKATTQLLYVIEHIPYYVSVFSRLWQEMLDKIYAFSVDLPNELVEEGTKQISALLETFKTGLLTYLNIDTIKQVFTKIPAFLVNFLVYLIALFFIMADLERLKAAFYAKLTEQTEQKVKFIFNKIASFFTGFFKAQILVSLVIFAVTLIGLLLINPKIALVMSLIIWIIDLIPIIGSIVIMAPWSIFYYVSGDPVMGTKLLLLGVVLLIIRRTVEPKVMGKHMGLSPVATLASLFIGIQIFGGVGLLLGPLLVIIYKAMRESGMIKLDVKL</sequence>
<feature type="transmembrane region" description="Helical" evidence="6">
    <location>
        <begin position="241"/>
        <end position="260"/>
    </location>
</feature>
<protein>
    <submittedName>
        <fullName evidence="7">Sporulation integral membrane protein YtvI</fullName>
    </submittedName>
</protein>
<dbReference type="InterPro" id="IPR014227">
    <property type="entry name" value="YtvI-like"/>
</dbReference>
<dbReference type="Pfam" id="PF01594">
    <property type="entry name" value="AI-2E_transport"/>
    <property type="match status" value="1"/>
</dbReference>
<keyword evidence="4 6" id="KW-1133">Transmembrane helix</keyword>
<dbReference type="GO" id="GO:0055085">
    <property type="term" value="P:transmembrane transport"/>
    <property type="evidence" value="ECO:0007669"/>
    <property type="project" value="TreeGrafter"/>
</dbReference>
<evidence type="ECO:0000256" key="1">
    <source>
        <dbReference type="ARBA" id="ARBA00004141"/>
    </source>
</evidence>
<evidence type="ECO:0000313" key="8">
    <source>
        <dbReference type="Proteomes" id="UP000319432"/>
    </source>
</evidence>
<keyword evidence="8" id="KW-1185">Reference proteome</keyword>
<feature type="transmembrane region" description="Helical" evidence="6">
    <location>
        <begin position="158"/>
        <end position="177"/>
    </location>
</feature>
<feature type="transmembrane region" description="Helical" evidence="6">
    <location>
        <begin position="311"/>
        <end position="336"/>
    </location>
</feature>
<feature type="transmembrane region" description="Helical" evidence="6">
    <location>
        <begin position="12"/>
        <end position="39"/>
    </location>
</feature>
<evidence type="ECO:0000256" key="2">
    <source>
        <dbReference type="ARBA" id="ARBA00009773"/>
    </source>
</evidence>
<dbReference type="PANTHER" id="PTHR21716:SF68">
    <property type="entry name" value="TRANSPORT PROTEIN YTVI-RELATED"/>
    <property type="match status" value="1"/>
</dbReference>
<feature type="transmembrane region" description="Helical" evidence="6">
    <location>
        <begin position="266"/>
        <end position="290"/>
    </location>
</feature>
<comment type="similarity">
    <text evidence="2">Belongs to the autoinducer-2 exporter (AI-2E) (TC 2.A.86) family.</text>
</comment>
<name>A0A518VBB9_BRELA</name>
<dbReference type="EMBL" id="CP033464">
    <property type="protein sequence ID" value="QDX94276.1"/>
    <property type="molecule type" value="Genomic_DNA"/>
</dbReference>
<dbReference type="OrthoDB" id="9774361at2"/>
<dbReference type="AlphaFoldDB" id="A0A518VBB9"/>
<evidence type="ECO:0000256" key="4">
    <source>
        <dbReference type="ARBA" id="ARBA00022989"/>
    </source>
</evidence>
<feature type="transmembrane region" description="Helical" evidence="6">
    <location>
        <begin position="59"/>
        <end position="80"/>
    </location>
</feature>
<evidence type="ECO:0000256" key="3">
    <source>
        <dbReference type="ARBA" id="ARBA00022692"/>
    </source>
</evidence>
<dbReference type="Proteomes" id="UP000319432">
    <property type="component" value="Chromosome"/>
</dbReference>
<comment type="subcellular location">
    <subcellularLocation>
        <location evidence="1">Membrane</location>
        <topology evidence="1">Multi-pass membrane protein</topology>
    </subcellularLocation>
</comment>